<protein>
    <recommendedName>
        <fullName evidence="3">Aminoglycoside phosphotransferase domain-containing protein</fullName>
    </recommendedName>
</protein>
<evidence type="ECO:0008006" key="3">
    <source>
        <dbReference type="Google" id="ProtNLM"/>
    </source>
</evidence>
<reference evidence="1 2" key="1">
    <citation type="submission" date="2013-03" db="EMBL/GenBank/DDBJ databases">
        <title>The Genome Sequence of Exophiala aquamarina CBS 119918.</title>
        <authorList>
            <consortium name="The Broad Institute Genomics Platform"/>
            <person name="Cuomo C."/>
            <person name="de Hoog S."/>
            <person name="Gorbushina A."/>
            <person name="Walker B."/>
            <person name="Young S.K."/>
            <person name="Zeng Q."/>
            <person name="Gargeya S."/>
            <person name="Fitzgerald M."/>
            <person name="Haas B."/>
            <person name="Abouelleil A."/>
            <person name="Allen A.W."/>
            <person name="Alvarado L."/>
            <person name="Arachchi H.M."/>
            <person name="Berlin A.M."/>
            <person name="Chapman S.B."/>
            <person name="Gainer-Dewar J."/>
            <person name="Goldberg J."/>
            <person name="Griggs A."/>
            <person name="Gujja S."/>
            <person name="Hansen M."/>
            <person name="Howarth C."/>
            <person name="Imamovic A."/>
            <person name="Ireland A."/>
            <person name="Larimer J."/>
            <person name="McCowan C."/>
            <person name="Murphy C."/>
            <person name="Pearson M."/>
            <person name="Poon T.W."/>
            <person name="Priest M."/>
            <person name="Roberts A."/>
            <person name="Saif S."/>
            <person name="Shea T."/>
            <person name="Sisk P."/>
            <person name="Sykes S."/>
            <person name="Wortman J."/>
            <person name="Nusbaum C."/>
            <person name="Birren B."/>
        </authorList>
    </citation>
    <scope>NUCLEOTIDE SEQUENCE [LARGE SCALE GENOMIC DNA]</scope>
    <source>
        <strain evidence="1 2">CBS 119918</strain>
    </source>
</reference>
<dbReference type="VEuPathDB" id="FungiDB:A1O9_13148"/>
<dbReference type="PANTHER" id="PTHR21310:SF37">
    <property type="entry name" value="AMINOGLYCOSIDE PHOSPHOTRANSFERASE DOMAIN-CONTAINING PROTEIN"/>
    <property type="match status" value="1"/>
</dbReference>
<evidence type="ECO:0000313" key="2">
    <source>
        <dbReference type="Proteomes" id="UP000027920"/>
    </source>
</evidence>
<dbReference type="AlphaFoldDB" id="A0A072P5C0"/>
<accession>A0A072P5C0</accession>
<dbReference type="EMBL" id="AMGV01000092">
    <property type="protein sequence ID" value="KEF50800.1"/>
    <property type="molecule type" value="Genomic_DNA"/>
</dbReference>
<evidence type="ECO:0000313" key="1">
    <source>
        <dbReference type="EMBL" id="KEF50800.1"/>
    </source>
</evidence>
<dbReference type="Proteomes" id="UP000027920">
    <property type="component" value="Unassembled WGS sequence"/>
</dbReference>
<gene>
    <name evidence="1" type="ORF">A1O9_13148</name>
</gene>
<proteinExistence type="predicted"/>
<keyword evidence="2" id="KW-1185">Reference proteome</keyword>
<dbReference type="STRING" id="1182545.A0A072P5C0"/>
<dbReference type="OrthoDB" id="3645574at2759"/>
<sequence length="481" mass="55446">MAPRPVLGHDSAPALHVASKAKEWEEIEEENDNMLVKLQWEPSRQAFFDDLQCQIPNIRRLVAHHLSLSRSQQCKVSDRSEWRDGGFNACIPVNISNWREQRLMLRCPFPHMLGGPDGLDEKIRRFIETLKRCWAWRQPFNAPFAPCKTPFPLKSGYLLVDFVEKEQGTKLSEMWPPETDKQRQNFYRSLSRIMLDLAGHHFTKIGSFTVDNSGNISLSNRPLTIQLPLLESSGIPTSIPHDRTYVTTDSYIRDILKCHDMKLRYQPNAVPDESEAESQMAVLTMMRALSPNFTMDHLQSGPFCHIWTDCDPSNILVNERYDITCLFDLEWIPVLPIETLSPPFWLSGYPVDGLGGEKRKHYDAMCVDFLDIFGQEDDDQSSPPKPGFYTKIMKDALEKATHWFWASLNHSRVTYNLFLEHLQPRLAPTHSAGVDCIQFHRILAPYWTLNASGFIDAKITDHKNYLKDLRTQHMARFVGSE</sequence>
<dbReference type="RefSeq" id="XP_013253390.1">
    <property type="nucleotide sequence ID" value="XM_013397936.1"/>
</dbReference>
<dbReference type="InterPro" id="IPR051678">
    <property type="entry name" value="AGP_Transferase"/>
</dbReference>
<name>A0A072P5C0_9EURO</name>
<dbReference type="HOGENOM" id="CLU_025005_3_1_1"/>
<comment type="caution">
    <text evidence="1">The sequence shown here is derived from an EMBL/GenBank/DDBJ whole genome shotgun (WGS) entry which is preliminary data.</text>
</comment>
<dbReference type="PANTHER" id="PTHR21310">
    <property type="entry name" value="AMINOGLYCOSIDE PHOSPHOTRANSFERASE-RELATED-RELATED"/>
    <property type="match status" value="1"/>
</dbReference>
<dbReference type="GeneID" id="25288039"/>
<organism evidence="1 2">
    <name type="scientific">Exophiala aquamarina CBS 119918</name>
    <dbReference type="NCBI Taxonomy" id="1182545"/>
    <lineage>
        <taxon>Eukaryota</taxon>
        <taxon>Fungi</taxon>
        <taxon>Dikarya</taxon>
        <taxon>Ascomycota</taxon>
        <taxon>Pezizomycotina</taxon>
        <taxon>Eurotiomycetes</taxon>
        <taxon>Chaetothyriomycetidae</taxon>
        <taxon>Chaetothyriales</taxon>
        <taxon>Herpotrichiellaceae</taxon>
        <taxon>Exophiala</taxon>
    </lineage>
</organism>